<dbReference type="GO" id="GO:0004534">
    <property type="term" value="F:5'-3' RNA exonuclease activity"/>
    <property type="evidence" value="ECO:0007669"/>
    <property type="project" value="TreeGrafter"/>
</dbReference>
<feature type="domain" description="5'-3' exoribonuclease 1 D1" evidence="9">
    <location>
        <begin position="655"/>
        <end position="851"/>
    </location>
</feature>
<feature type="compositionally biased region" description="Polar residues" evidence="5">
    <location>
        <begin position="1313"/>
        <end position="1351"/>
    </location>
</feature>
<dbReference type="InterPro" id="IPR004859">
    <property type="entry name" value="Xrn1_N"/>
</dbReference>
<dbReference type="Gene3D" id="1.25.40.1050">
    <property type="match status" value="1"/>
</dbReference>
<evidence type="ECO:0000259" key="6">
    <source>
        <dbReference type="Pfam" id="PF03159"/>
    </source>
</evidence>
<dbReference type="Pfam" id="PF18332">
    <property type="entry name" value="XRN1_D1"/>
    <property type="match status" value="1"/>
</dbReference>
<dbReference type="Pfam" id="PF17846">
    <property type="entry name" value="XRN_M"/>
    <property type="match status" value="1"/>
</dbReference>
<dbReference type="Gene3D" id="2.170.260.40">
    <property type="match status" value="1"/>
</dbReference>
<evidence type="ECO:0000256" key="5">
    <source>
        <dbReference type="SAM" id="MobiDB-lite"/>
    </source>
</evidence>
<feature type="compositionally biased region" description="Polar residues" evidence="5">
    <location>
        <begin position="1284"/>
        <end position="1297"/>
    </location>
</feature>
<organism evidence="11 12">
    <name type="scientific">Patella caerulea</name>
    <name type="common">Rayed Mediterranean limpet</name>
    <dbReference type="NCBI Taxonomy" id="87958"/>
    <lineage>
        <taxon>Eukaryota</taxon>
        <taxon>Metazoa</taxon>
        <taxon>Spiralia</taxon>
        <taxon>Lophotrochozoa</taxon>
        <taxon>Mollusca</taxon>
        <taxon>Gastropoda</taxon>
        <taxon>Patellogastropoda</taxon>
        <taxon>Patelloidea</taxon>
        <taxon>Patellidae</taxon>
        <taxon>Patella</taxon>
    </lineage>
</organism>
<dbReference type="CDD" id="cd18673">
    <property type="entry name" value="PIN_XRN1-2-like"/>
    <property type="match status" value="1"/>
</dbReference>
<feature type="compositionally biased region" description="Basic and acidic residues" evidence="5">
    <location>
        <begin position="1769"/>
        <end position="1790"/>
    </location>
</feature>
<feature type="compositionally biased region" description="Basic residues" evidence="5">
    <location>
        <begin position="1759"/>
        <end position="1768"/>
    </location>
</feature>
<feature type="compositionally biased region" description="Polar residues" evidence="5">
    <location>
        <begin position="1735"/>
        <end position="1751"/>
    </location>
</feature>
<accession>A0AAN8JJY3</accession>
<evidence type="ECO:0000256" key="2">
    <source>
        <dbReference type="ARBA" id="ARBA00022801"/>
    </source>
</evidence>
<evidence type="ECO:0000259" key="8">
    <source>
        <dbReference type="Pfam" id="PF18129"/>
    </source>
</evidence>
<dbReference type="Pfam" id="PF18129">
    <property type="entry name" value="SH3_12"/>
    <property type="match status" value="1"/>
</dbReference>
<feature type="domain" description="Xrn1 helical" evidence="7">
    <location>
        <begin position="275"/>
        <end position="610"/>
    </location>
</feature>
<feature type="compositionally biased region" description="Basic residues" evidence="5">
    <location>
        <begin position="1816"/>
        <end position="1831"/>
    </location>
</feature>
<dbReference type="InterPro" id="IPR041412">
    <property type="entry name" value="Xrn1_helical"/>
</dbReference>
<feature type="compositionally biased region" description="Polar residues" evidence="5">
    <location>
        <begin position="1707"/>
        <end position="1716"/>
    </location>
</feature>
<dbReference type="InterPro" id="IPR041385">
    <property type="entry name" value="SH3_12"/>
</dbReference>
<feature type="compositionally biased region" description="Polar residues" evidence="5">
    <location>
        <begin position="1236"/>
        <end position="1247"/>
    </location>
</feature>
<feature type="compositionally biased region" description="Basic and acidic residues" evidence="5">
    <location>
        <begin position="1201"/>
        <end position="1210"/>
    </location>
</feature>
<keyword evidence="3" id="KW-0269">Exonuclease</keyword>
<sequence length="1842" mass="208895">MGVPKFYRWISERYPCLSETVKEFQIPEFDNLYLDMNGIVHVCSHPEDDNPHFRITEERIFKDIFHYIEFIFRMIKPKKVFFMAIDGVAPRAKMNQQRGRRFRSAREAEDLIKRAEMNGEVLPTEKRFDSNCITPGTPFMVRLQEALKYFVVQKIGNDPLWQGPRIFLSGHETPGEGEHKVMDFIRYEKSKPGYDSNTRHCLYGLDADLIMLGLTSHEPHFSLLREEVRFGGKKDQNKRPATPEETTFHLLHLSLLREYIDYEFASVKPLLSFPYSLENIIDDWILMGFLVGNDFIPHLPYLHIKNDALPMLWQTYMQVLPTLDGYINEGGHLNLKRFETYITTLAKFDIESFSDQFTDIKWMESKVGNKHINEYAGRAAKEEQQKKEERQKKMADLSPFAAFSMHEDSEPSDDPSTDPSIDKTDDEDDDFDTFDAEFRQHKRNYYMDKLEYENVTADVLEDQAKGYVLAIQWILLYYFEGVPSWGWFYPHHYAPFISDVKNFSDMKIEFDYGTPFLPFQQLMAVLPAASKDLLPKPLQTLMIMDTSPVIDFYPQDFKTDLNGKQQEWEAVVLIPFIEEKRLLDAMDTQYKYLSKEEISRNKHGPCLMYQHSVESQGVYVSPLPLVFPDIGANHSKLTEIPITEYIVDPNKLRKGLMDGVKLDVYFPGFPTLKHIPHKAHLSSDGVKVFQQSSRGQNMMLDIIPNPVSDIELVVKDLLGKTTYVGWPHLYEAKVVSIMDGAVKYDLVEESPSKGKKSKSPRYERRVQDLTRDEAQIFYRTVDNIKERYHDRHGVNIGITSLVINACPMTGRKYACGSHGKITLEKQFSTQPVAFAYQATIQNISVHDPAFCQFMTMEELFPAESPVFMLGSPHYGSQGQVVEVDIGEGRVRVNFTILLEPDIEKILQNQQGSSSYMPGFVAAQRLAINTHFLSRITGTIFLQRGSPDNLSNGKVNIGLNLKFSKRGMEVPGYTKKSEDGWLYSQKAVDTVGKYIEKFQELCDFLSNSDNNSSDMYSAYEIFGDDCGEKIKEIEAFIKALPCSAVAPIKSGSDMVDEHIVKAIEEEATRIHELNKKKERCIKMQVKPHLLYRPIISLGPIMPDPSARFELFDRIVISKQGYAVPFGLRGTVVGVHPAEKEMDVLYDVVFDEEFVGGIEVRCSKNRGYRVPCFTMINLTYGDMKEKGKLHLRDQTSGTNKSENNSRHRENKPLKYGIRYSEGSNRGGRADSYPRKGYDNNQLGYNQSPRNAWGNSNQGQGGNRGQDNRQVKIFNNEGYDVDFPSGSHPQFVTPKVNSAQRAPPRKTYADLAGNRGRSQQQSWTGTSDSEFSDMWSQLQAKSPQKSTTVEPPNQTEEDRGPSLIDAAKALNKLTPPAGSPNVKIIEKSSDSVPNANNSNPVSNSTKIDLNRLFDSVGNKKVVVSDEFSSHFNSLSLAADSAKQTEIVDSSPNENTSEYLKQHITSSLEESPPDSSALPNPKSYGTQLSLKELFDSAKESSVSPSQQQNGTSNRNKPPTHHSSHQHNQSQSRHPIDTSRNTRKPVEDLHNLCVTMFKQPPKYDINTIGQNSHQVFVTIPNMGRFNGASCATKEEARASAASIALLRMGGAGAAFTRFPGFHGNQGTRQLFSPNSAFSPVLPGAQPMGNQMGNQMPHPFHMPVFPRHPFAQQPGYPNPQGYRQMGNFNMRVNFNQRPQANQYPGNNPHIHTVPNQHASYNQRDQHSNHRDQHSNHRDSNPRNNVDISSSTDSTSNPFIPLQVTKKQKTPQKRHNSGEHHATAEFSETRTSTEETKTSTVSNRPQNSKPVTSKTPKSDQHQKQKHTASRGQKGRRPRIAANLNFENCA</sequence>
<dbReference type="Pfam" id="PF18334">
    <property type="entry name" value="XRN1_D2_D3"/>
    <property type="match status" value="1"/>
</dbReference>
<feature type="domain" description="5'-3' exoribonuclease 1 SH3-like" evidence="8">
    <location>
        <begin position="1106"/>
        <end position="1175"/>
    </location>
</feature>
<feature type="domain" description="Xrn1 N-terminal" evidence="6">
    <location>
        <begin position="1"/>
        <end position="227"/>
    </location>
</feature>
<feature type="region of interest" description="Disordered" evidence="5">
    <location>
        <begin position="1691"/>
        <end position="1842"/>
    </location>
</feature>
<feature type="compositionally biased region" description="Polar residues" evidence="5">
    <location>
        <begin position="1495"/>
        <end position="1512"/>
    </location>
</feature>
<keyword evidence="2" id="KW-0378">Hydrolase</keyword>
<feature type="compositionally biased region" description="Polar residues" evidence="5">
    <location>
        <begin position="1796"/>
        <end position="1808"/>
    </location>
</feature>
<dbReference type="InterPro" id="IPR027073">
    <property type="entry name" value="5_3_exoribonuclease"/>
</dbReference>
<keyword evidence="12" id="KW-1185">Reference proteome</keyword>
<feature type="compositionally biased region" description="Basic and acidic residues" evidence="5">
    <location>
        <begin position="1225"/>
        <end position="1235"/>
    </location>
</feature>
<dbReference type="Gene3D" id="2.30.30.750">
    <property type="match status" value="1"/>
</dbReference>
<dbReference type="EMBL" id="JAZGQO010000010">
    <property type="protein sequence ID" value="KAK6177144.1"/>
    <property type="molecule type" value="Genomic_DNA"/>
</dbReference>
<dbReference type="InterPro" id="IPR047007">
    <property type="entry name" value="XRN1_D1_sf"/>
</dbReference>
<dbReference type="PANTHER" id="PTHR12341:SF7">
    <property type="entry name" value="5'-3' EXORIBONUCLEASE 1"/>
    <property type="match status" value="1"/>
</dbReference>
<dbReference type="GO" id="GO:0005634">
    <property type="term" value="C:nucleus"/>
    <property type="evidence" value="ECO:0007669"/>
    <property type="project" value="TreeGrafter"/>
</dbReference>
<dbReference type="InterPro" id="IPR047008">
    <property type="entry name" value="XRN1_SH3_sf"/>
</dbReference>
<dbReference type="Gene3D" id="3.40.50.12390">
    <property type="match status" value="2"/>
</dbReference>
<evidence type="ECO:0000313" key="12">
    <source>
        <dbReference type="Proteomes" id="UP001347796"/>
    </source>
</evidence>
<feature type="compositionally biased region" description="Polar residues" evidence="5">
    <location>
        <begin position="1459"/>
        <end position="1485"/>
    </location>
</feature>
<feature type="region of interest" description="Disordered" evidence="5">
    <location>
        <begin position="405"/>
        <end position="431"/>
    </location>
</feature>
<evidence type="ECO:0000259" key="7">
    <source>
        <dbReference type="Pfam" id="PF17846"/>
    </source>
</evidence>
<dbReference type="GO" id="GO:0000956">
    <property type="term" value="P:nuclear-transcribed mRNA catabolic process"/>
    <property type="evidence" value="ECO:0007669"/>
    <property type="project" value="TreeGrafter"/>
</dbReference>
<evidence type="ECO:0000313" key="11">
    <source>
        <dbReference type="EMBL" id="KAK6177144.1"/>
    </source>
</evidence>
<evidence type="ECO:0000259" key="9">
    <source>
        <dbReference type="Pfam" id="PF18332"/>
    </source>
</evidence>
<dbReference type="PANTHER" id="PTHR12341">
    <property type="entry name" value="5'-&gt;3' EXORIBONUCLEASE"/>
    <property type="match status" value="1"/>
</dbReference>
<evidence type="ECO:0000259" key="10">
    <source>
        <dbReference type="Pfam" id="PF18334"/>
    </source>
</evidence>
<dbReference type="Proteomes" id="UP001347796">
    <property type="component" value="Unassembled WGS sequence"/>
</dbReference>
<feature type="domain" description="Exoribonuclease Xrn1 D2/D3" evidence="10">
    <location>
        <begin position="856"/>
        <end position="1076"/>
    </location>
</feature>
<evidence type="ECO:0000256" key="3">
    <source>
        <dbReference type="ARBA" id="ARBA00022839"/>
    </source>
</evidence>
<dbReference type="InterPro" id="IPR041106">
    <property type="entry name" value="XRN1_D2_D3"/>
</dbReference>
<name>A0AAN8JJY3_PATCE</name>
<dbReference type="GO" id="GO:0003723">
    <property type="term" value="F:RNA binding"/>
    <property type="evidence" value="ECO:0007669"/>
    <property type="project" value="TreeGrafter"/>
</dbReference>
<feature type="region of interest" description="Disordered" evidence="5">
    <location>
        <begin position="1187"/>
        <end position="1357"/>
    </location>
</feature>
<dbReference type="GO" id="GO:0016075">
    <property type="term" value="P:rRNA catabolic process"/>
    <property type="evidence" value="ECO:0007669"/>
    <property type="project" value="TreeGrafter"/>
</dbReference>
<feature type="region of interest" description="Disordered" evidence="5">
    <location>
        <begin position="1459"/>
        <end position="1539"/>
    </location>
</feature>
<evidence type="ECO:0000256" key="4">
    <source>
        <dbReference type="ARBA" id="ARBA00038299"/>
    </source>
</evidence>
<protein>
    <submittedName>
        <fullName evidence="11">Uncharacterized protein</fullName>
    </submittedName>
</protein>
<comment type="similarity">
    <text evidence="4">Belongs to the 5'-3' exonuclease family.</text>
</comment>
<proteinExistence type="inferred from homology"/>
<comment type="caution">
    <text evidence="11">The sequence shown here is derived from an EMBL/GenBank/DDBJ whole genome shotgun (WGS) entry which is preliminary data.</text>
</comment>
<gene>
    <name evidence="11" type="ORF">SNE40_015305</name>
</gene>
<dbReference type="InterPro" id="IPR040992">
    <property type="entry name" value="XRN1_D1"/>
</dbReference>
<keyword evidence="1" id="KW-0540">Nuclease</keyword>
<reference evidence="11 12" key="1">
    <citation type="submission" date="2024-01" db="EMBL/GenBank/DDBJ databases">
        <title>The genome of the rayed Mediterranean limpet Patella caerulea (Linnaeus, 1758).</title>
        <authorList>
            <person name="Anh-Thu Weber A."/>
            <person name="Halstead-Nussloch G."/>
        </authorList>
    </citation>
    <scope>NUCLEOTIDE SEQUENCE [LARGE SCALE GENOMIC DNA]</scope>
    <source>
        <strain evidence="11">AATW-2023a</strain>
        <tissue evidence="11">Whole specimen</tissue>
    </source>
</reference>
<dbReference type="FunFam" id="3.40.50.12390:FF:000002">
    <property type="entry name" value="5'-3' exoribonuclease 1"/>
    <property type="match status" value="1"/>
</dbReference>
<dbReference type="Pfam" id="PF03159">
    <property type="entry name" value="XRN_N"/>
    <property type="match status" value="1"/>
</dbReference>
<evidence type="ECO:0000256" key="1">
    <source>
        <dbReference type="ARBA" id="ARBA00022722"/>
    </source>
</evidence>
<feature type="compositionally biased region" description="Basic and acidic residues" evidence="5">
    <location>
        <begin position="1717"/>
        <end position="1734"/>
    </location>
</feature>